<accession>A0A834M5T6</accession>
<evidence type="ECO:0000313" key="2">
    <source>
        <dbReference type="EMBL" id="KAF7271498.1"/>
    </source>
</evidence>
<feature type="compositionally biased region" description="Basic and acidic residues" evidence="1">
    <location>
        <begin position="77"/>
        <end position="86"/>
    </location>
</feature>
<protein>
    <submittedName>
        <fullName evidence="2">Uncharacterized protein</fullName>
    </submittedName>
</protein>
<feature type="region of interest" description="Disordered" evidence="1">
    <location>
        <begin position="40"/>
        <end position="90"/>
    </location>
</feature>
<gene>
    <name evidence="2" type="ORF">GWI33_015630</name>
</gene>
<name>A0A834M5T6_RHYFE</name>
<sequence>MNVLLYLVKAYEPIEDDELRNIDIDQPNNQEENNNVLINSESQQSSCAENDDSIGSRSKNKNYAQKSQQKPFASLKEIPKKTENKRGSSNYCGLLSFVSIKPKCFW</sequence>
<organism evidence="2 3">
    <name type="scientific">Rhynchophorus ferrugineus</name>
    <name type="common">Red palm weevil</name>
    <name type="synonym">Curculio ferrugineus</name>
    <dbReference type="NCBI Taxonomy" id="354439"/>
    <lineage>
        <taxon>Eukaryota</taxon>
        <taxon>Metazoa</taxon>
        <taxon>Ecdysozoa</taxon>
        <taxon>Arthropoda</taxon>
        <taxon>Hexapoda</taxon>
        <taxon>Insecta</taxon>
        <taxon>Pterygota</taxon>
        <taxon>Neoptera</taxon>
        <taxon>Endopterygota</taxon>
        <taxon>Coleoptera</taxon>
        <taxon>Polyphaga</taxon>
        <taxon>Cucujiformia</taxon>
        <taxon>Curculionidae</taxon>
        <taxon>Dryophthorinae</taxon>
        <taxon>Rhynchophorus</taxon>
    </lineage>
</organism>
<comment type="caution">
    <text evidence="2">The sequence shown here is derived from an EMBL/GenBank/DDBJ whole genome shotgun (WGS) entry which is preliminary data.</text>
</comment>
<dbReference type="EMBL" id="JAACXV010013954">
    <property type="protein sequence ID" value="KAF7271498.1"/>
    <property type="molecule type" value="Genomic_DNA"/>
</dbReference>
<proteinExistence type="predicted"/>
<reference evidence="2" key="1">
    <citation type="submission" date="2020-08" db="EMBL/GenBank/DDBJ databases">
        <title>Genome sequencing and assembly of the red palm weevil Rhynchophorus ferrugineus.</title>
        <authorList>
            <person name="Dias G.B."/>
            <person name="Bergman C.M."/>
            <person name="Manee M."/>
        </authorList>
    </citation>
    <scope>NUCLEOTIDE SEQUENCE</scope>
    <source>
        <strain evidence="2">AA-2017</strain>
        <tissue evidence="2">Whole larva</tissue>
    </source>
</reference>
<keyword evidence="3" id="KW-1185">Reference proteome</keyword>
<evidence type="ECO:0000313" key="3">
    <source>
        <dbReference type="Proteomes" id="UP000625711"/>
    </source>
</evidence>
<evidence type="ECO:0000256" key="1">
    <source>
        <dbReference type="SAM" id="MobiDB-lite"/>
    </source>
</evidence>
<dbReference type="Proteomes" id="UP000625711">
    <property type="component" value="Unassembled WGS sequence"/>
</dbReference>
<feature type="compositionally biased region" description="Polar residues" evidence="1">
    <location>
        <begin position="40"/>
        <end position="71"/>
    </location>
</feature>
<dbReference type="AlphaFoldDB" id="A0A834M5T6"/>